<evidence type="ECO:0000313" key="3">
    <source>
        <dbReference type="Proteomes" id="UP000887159"/>
    </source>
</evidence>
<reference evidence="2" key="1">
    <citation type="submission" date="2020-08" db="EMBL/GenBank/DDBJ databases">
        <title>Multicomponent nature underlies the extraordinary mechanical properties of spider dragline silk.</title>
        <authorList>
            <person name="Kono N."/>
            <person name="Nakamura H."/>
            <person name="Mori M."/>
            <person name="Yoshida Y."/>
            <person name="Ohtoshi R."/>
            <person name="Malay A.D."/>
            <person name="Moran D.A.P."/>
            <person name="Tomita M."/>
            <person name="Numata K."/>
            <person name="Arakawa K."/>
        </authorList>
    </citation>
    <scope>NUCLEOTIDE SEQUENCE</scope>
</reference>
<organism evidence="2 3">
    <name type="scientific">Trichonephila clavipes</name>
    <name type="common">Golden silk orbweaver</name>
    <name type="synonym">Nephila clavipes</name>
    <dbReference type="NCBI Taxonomy" id="2585209"/>
    <lineage>
        <taxon>Eukaryota</taxon>
        <taxon>Metazoa</taxon>
        <taxon>Ecdysozoa</taxon>
        <taxon>Arthropoda</taxon>
        <taxon>Chelicerata</taxon>
        <taxon>Arachnida</taxon>
        <taxon>Araneae</taxon>
        <taxon>Araneomorphae</taxon>
        <taxon>Entelegynae</taxon>
        <taxon>Araneoidea</taxon>
        <taxon>Nephilidae</taxon>
        <taxon>Trichonephila</taxon>
    </lineage>
</organism>
<proteinExistence type="predicted"/>
<feature type="region of interest" description="Disordered" evidence="1">
    <location>
        <begin position="1"/>
        <end position="50"/>
    </location>
</feature>
<dbReference type="Proteomes" id="UP000887159">
    <property type="component" value="Unassembled WGS sequence"/>
</dbReference>
<comment type="caution">
    <text evidence="2">The sequence shown here is derived from an EMBL/GenBank/DDBJ whole genome shotgun (WGS) entry which is preliminary data.</text>
</comment>
<feature type="compositionally biased region" description="Basic and acidic residues" evidence="1">
    <location>
        <begin position="24"/>
        <end position="34"/>
    </location>
</feature>
<keyword evidence="3" id="KW-1185">Reference proteome</keyword>
<name>A0A8X6UZK6_TRICX</name>
<feature type="compositionally biased region" description="Polar residues" evidence="1">
    <location>
        <begin position="69"/>
        <end position="88"/>
    </location>
</feature>
<protein>
    <submittedName>
        <fullName evidence="2">Uncharacterized protein</fullName>
    </submittedName>
</protein>
<evidence type="ECO:0000256" key="1">
    <source>
        <dbReference type="SAM" id="MobiDB-lite"/>
    </source>
</evidence>
<gene>
    <name evidence="2" type="ORF">TNCV_1588801</name>
</gene>
<dbReference type="EMBL" id="BMAU01021175">
    <property type="protein sequence ID" value="GFX93703.1"/>
    <property type="molecule type" value="Genomic_DNA"/>
</dbReference>
<evidence type="ECO:0000313" key="2">
    <source>
        <dbReference type="EMBL" id="GFX93703.1"/>
    </source>
</evidence>
<accession>A0A8X6UZK6</accession>
<feature type="region of interest" description="Disordered" evidence="1">
    <location>
        <begin position="68"/>
        <end position="88"/>
    </location>
</feature>
<sequence>MQEKLVVSNPLGAGKPTPSPFDLSAKECHKRDSAHPTTAPVVQKMSRNSREGIGTVIERFYRLHKGHTAQMTASKARQGRLSSQHMLT</sequence>
<dbReference type="AlphaFoldDB" id="A0A8X6UZK6"/>